<reference evidence="1" key="1">
    <citation type="journal article" date="2015" name="Nature">
        <title>Complex archaea that bridge the gap between prokaryotes and eukaryotes.</title>
        <authorList>
            <person name="Spang A."/>
            <person name="Saw J.H."/>
            <person name="Jorgensen S.L."/>
            <person name="Zaremba-Niedzwiedzka K."/>
            <person name="Martijn J."/>
            <person name="Lind A.E."/>
            <person name="van Eijk R."/>
            <person name="Schleper C."/>
            <person name="Guy L."/>
            <person name="Ettema T.J."/>
        </authorList>
    </citation>
    <scope>NUCLEOTIDE SEQUENCE</scope>
</reference>
<evidence type="ECO:0000313" key="1">
    <source>
        <dbReference type="EMBL" id="KKM21362.1"/>
    </source>
</evidence>
<accession>A0A0F9I1G9</accession>
<name>A0A0F9I1G9_9ZZZZ</name>
<organism evidence="1">
    <name type="scientific">marine sediment metagenome</name>
    <dbReference type="NCBI Taxonomy" id="412755"/>
    <lineage>
        <taxon>unclassified sequences</taxon>
        <taxon>metagenomes</taxon>
        <taxon>ecological metagenomes</taxon>
    </lineage>
</organism>
<comment type="caution">
    <text evidence="1">The sequence shown here is derived from an EMBL/GenBank/DDBJ whole genome shotgun (WGS) entry which is preliminary data.</text>
</comment>
<proteinExistence type="predicted"/>
<dbReference type="EMBL" id="LAZR01013568">
    <property type="protein sequence ID" value="KKM21362.1"/>
    <property type="molecule type" value="Genomic_DNA"/>
</dbReference>
<gene>
    <name evidence="1" type="ORF">LCGC14_1636220</name>
</gene>
<sequence length="276" mass="29326">MPDSQVLQEGGRLVRYIRNSFRAAGHDSFAKAPAQNPDLFEKLENFLPFIDGPLRKRWGMTRFDGTAVDIAAQIISEYRNDAGTTRRLILSGDDGGTRKVKSCDASGVIKNTGIFTVSSSTDDPRSAMSRDFSYFASGHDDDRVKWDGNDTSGSGTTTNGFVASTTAPSASASGSGSLTITAFRDYTIAFENTTTGHISNIAIDGNGDFVFTRVTKFSKKAQVDLTSVATGAATIGGINTGINQRIVLATSDGGPRTVLFKVGVIADNSTTTFTDT</sequence>
<dbReference type="AlphaFoldDB" id="A0A0F9I1G9"/>
<protein>
    <submittedName>
        <fullName evidence="1">Uncharacterized protein</fullName>
    </submittedName>
</protein>
<feature type="non-terminal residue" evidence="1">
    <location>
        <position position="276"/>
    </location>
</feature>